<evidence type="ECO:0000256" key="1">
    <source>
        <dbReference type="SAM" id="SignalP"/>
    </source>
</evidence>
<feature type="chain" id="PRO_5001648904" evidence="1">
    <location>
        <begin position="25"/>
        <end position="111"/>
    </location>
</feature>
<proteinExistence type="predicted"/>
<dbReference type="OrthoDB" id="2949884at2759"/>
<dbReference type="Proteomes" id="UP000027222">
    <property type="component" value="Unassembled WGS sequence"/>
</dbReference>
<evidence type="ECO:0000313" key="3">
    <source>
        <dbReference type="Proteomes" id="UP000027222"/>
    </source>
</evidence>
<dbReference type="EMBL" id="KL142426">
    <property type="protein sequence ID" value="KDR66214.1"/>
    <property type="molecule type" value="Genomic_DNA"/>
</dbReference>
<evidence type="ECO:0000313" key="2">
    <source>
        <dbReference type="EMBL" id="KDR66214.1"/>
    </source>
</evidence>
<accession>A0A067SEN3</accession>
<reference evidence="3" key="1">
    <citation type="journal article" date="2014" name="Proc. Natl. Acad. Sci. U.S.A.">
        <title>Extensive sampling of basidiomycete genomes demonstrates inadequacy of the white-rot/brown-rot paradigm for wood decay fungi.</title>
        <authorList>
            <person name="Riley R."/>
            <person name="Salamov A.A."/>
            <person name="Brown D.W."/>
            <person name="Nagy L.G."/>
            <person name="Floudas D."/>
            <person name="Held B.W."/>
            <person name="Levasseur A."/>
            <person name="Lombard V."/>
            <person name="Morin E."/>
            <person name="Otillar R."/>
            <person name="Lindquist E.A."/>
            <person name="Sun H."/>
            <person name="LaButti K.M."/>
            <person name="Schmutz J."/>
            <person name="Jabbour D."/>
            <person name="Luo H."/>
            <person name="Baker S.E."/>
            <person name="Pisabarro A.G."/>
            <person name="Walton J.D."/>
            <person name="Blanchette R.A."/>
            <person name="Henrissat B."/>
            <person name="Martin F."/>
            <person name="Cullen D."/>
            <person name="Hibbett D.S."/>
            <person name="Grigoriev I.V."/>
        </authorList>
    </citation>
    <scope>NUCLEOTIDE SEQUENCE [LARGE SCALE GENOMIC DNA]</scope>
    <source>
        <strain evidence="3">CBS 339.88</strain>
    </source>
</reference>
<sequence length="111" mass="12528">MYSVALNDIQALSLIISLIILMHAVQKQAIASTPPNATTWSRLISSFLEHQQGLGEEKISTLIPQVAKVAQDIQEDRKFLPRVIFPTWQFSDKEANIFAMKLMQCTNDNLI</sequence>
<gene>
    <name evidence="2" type="ORF">GALMADRAFT_259718</name>
</gene>
<dbReference type="HOGENOM" id="CLU_2277711_0_0_1"/>
<dbReference type="AlphaFoldDB" id="A0A067SEN3"/>
<keyword evidence="1" id="KW-0732">Signal</keyword>
<keyword evidence="3" id="KW-1185">Reference proteome</keyword>
<name>A0A067SEN3_GALM3</name>
<organism evidence="2 3">
    <name type="scientific">Galerina marginata (strain CBS 339.88)</name>
    <dbReference type="NCBI Taxonomy" id="685588"/>
    <lineage>
        <taxon>Eukaryota</taxon>
        <taxon>Fungi</taxon>
        <taxon>Dikarya</taxon>
        <taxon>Basidiomycota</taxon>
        <taxon>Agaricomycotina</taxon>
        <taxon>Agaricomycetes</taxon>
        <taxon>Agaricomycetidae</taxon>
        <taxon>Agaricales</taxon>
        <taxon>Agaricineae</taxon>
        <taxon>Strophariaceae</taxon>
        <taxon>Galerina</taxon>
    </lineage>
</organism>
<protein>
    <submittedName>
        <fullName evidence="2">Uncharacterized protein</fullName>
    </submittedName>
</protein>
<feature type="signal peptide" evidence="1">
    <location>
        <begin position="1"/>
        <end position="24"/>
    </location>
</feature>